<keyword evidence="1" id="KW-0732">Signal</keyword>
<evidence type="ECO:0000313" key="3">
    <source>
        <dbReference type="EMBL" id="RIV35372.1"/>
    </source>
</evidence>
<dbReference type="OrthoDB" id="959017at2"/>
<protein>
    <submittedName>
        <fullName evidence="3">PorT family protein</fullName>
    </submittedName>
</protein>
<gene>
    <name evidence="3" type="ORF">D2V08_08465</name>
</gene>
<accession>A0A3A1NBF8</accession>
<dbReference type="Proteomes" id="UP000266067">
    <property type="component" value="Unassembled WGS sequence"/>
</dbReference>
<reference evidence="3 4" key="1">
    <citation type="submission" date="2018-08" db="EMBL/GenBank/DDBJ databases">
        <title>Proposal of Muricauda 72 sp.nov. and Muricauda NH166 sp.nov., isolated from seawater.</title>
        <authorList>
            <person name="Cheng H."/>
            <person name="Wu Y.-H."/>
            <person name="Guo L.-L."/>
            <person name="Xu X.-W."/>
        </authorList>
    </citation>
    <scope>NUCLEOTIDE SEQUENCE [LARGE SCALE GENOMIC DNA]</scope>
    <source>
        <strain evidence="3 4">KCTC 22173</strain>
    </source>
</reference>
<organism evidence="3 4">
    <name type="scientific">Flagellimonas lutimaris</name>
    <dbReference type="NCBI Taxonomy" id="475082"/>
    <lineage>
        <taxon>Bacteria</taxon>
        <taxon>Pseudomonadati</taxon>
        <taxon>Bacteroidota</taxon>
        <taxon>Flavobacteriia</taxon>
        <taxon>Flavobacteriales</taxon>
        <taxon>Flavobacteriaceae</taxon>
        <taxon>Flagellimonas</taxon>
    </lineage>
</organism>
<feature type="domain" description="Outer membrane protein beta-barrel" evidence="2">
    <location>
        <begin position="29"/>
        <end position="206"/>
    </location>
</feature>
<dbReference type="InterPro" id="IPR025665">
    <property type="entry name" value="Beta-barrel_OMP_2"/>
</dbReference>
<feature type="chain" id="PRO_5017300024" evidence="1">
    <location>
        <begin position="23"/>
        <end position="233"/>
    </location>
</feature>
<feature type="signal peptide" evidence="1">
    <location>
        <begin position="1"/>
        <end position="22"/>
    </location>
</feature>
<evidence type="ECO:0000259" key="2">
    <source>
        <dbReference type="Pfam" id="PF13568"/>
    </source>
</evidence>
<name>A0A3A1NBF8_9FLAO</name>
<proteinExistence type="predicted"/>
<sequence>MFRIIFRLGLGAAMLLSVPVFSQVTLSDGQQVDDRYLEDQFYIGVGYNVLVDKPDNVAQRNLSYNLQVGFIKDIPLNRKRNFGIGLGLGYAINSYYSNLMATEEAVAVLYEIVDESNFNRSKLATHAIELPFELRWRTSNAEDYKFWRIYAGARLGYVFSGRSKLVTETGNTTFSNPDIEKFQYGLTLNFGYNTWNIHAYYGLNTLLKEGTTIEAGNPIDFRVLRIGLIFYIL</sequence>
<keyword evidence="4" id="KW-1185">Reference proteome</keyword>
<dbReference type="AlphaFoldDB" id="A0A3A1NBF8"/>
<evidence type="ECO:0000313" key="4">
    <source>
        <dbReference type="Proteomes" id="UP000266067"/>
    </source>
</evidence>
<evidence type="ECO:0000256" key="1">
    <source>
        <dbReference type="SAM" id="SignalP"/>
    </source>
</evidence>
<dbReference type="EMBL" id="QXFH01000070">
    <property type="protein sequence ID" value="RIV35372.1"/>
    <property type="molecule type" value="Genomic_DNA"/>
</dbReference>
<dbReference type="Pfam" id="PF13568">
    <property type="entry name" value="OMP_b-brl_2"/>
    <property type="match status" value="1"/>
</dbReference>
<dbReference type="RefSeq" id="WP_119607596.1">
    <property type="nucleotide sequence ID" value="NZ_QXFH01000070.1"/>
</dbReference>
<comment type="caution">
    <text evidence="3">The sequence shown here is derived from an EMBL/GenBank/DDBJ whole genome shotgun (WGS) entry which is preliminary data.</text>
</comment>